<protein>
    <recommendedName>
        <fullName evidence="3">Lipoprotein</fullName>
    </recommendedName>
</protein>
<keyword evidence="2" id="KW-1185">Reference proteome</keyword>
<proteinExistence type="predicted"/>
<comment type="caution">
    <text evidence="1">The sequence shown here is derived from an EMBL/GenBank/DDBJ whole genome shotgun (WGS) entry which is preliminary data.</text>
</comment>
<gene>
    <name evidence="1" type="ORF">LZ496_07100</name>
</gene>
<dbReference type="Proteomes" id="UP001203410">
    <property type="component" value="Unassembled WGS sequence"/>
</dbReference>
<evidence type="ECO:0000313" key="2">
    <source>
        <dbReference type="Proteomes" id="UP001203410"/>
    </source>
</evidence>
<dbReference type="RefSeq" id="WP_249903951.1">
    <property type="nucleotide sequence ID" value="NZ_JAMGBA010000002.1"/>
</dbReference>
<organism evidence="1 2">
    <name type="scientific">Sphingomonas caseinilyticus</name>
    <dbReference type="NCBI Taxonomy" id="2908205"/>
    <lineage>
        <taxon>Bacteria</taxon>
        <taxon>Pseudomonadati</taxon>
        <taxon>Pseudomonadota</taxon>
        <taxon>Alphaproteobacteria</taxon>
        <taxon>Sphingomonadales</taxon>
        <taxon>Sphingomonadaceae</taxon>
        <taxon>Sphingomonas</taxon>
    </lineage>
</organism>
<accession>A0ABT0RV29</accession>
<reference evidence="1 2" key="1">
    <citation type="submission" date="2022-05" db="EMBL/GenBank/DDBJ databases">
        <authorList>
            <person name="Jo J.-H."/>
            <person name="Im W.-T."/>
        </authorList>
    </citation>
    <scope>NUCLEOTIDE SEQUENCE [LARGE SCALE GENOMIC DNA]</scope>
    <source>
        <strain evidence="1 2">NSE70-1</strain>
    </source>
</reference>
<dbReference type="PROSITE" id="PS51257">
    <property type="entry name" value="PROKAR_LIPOPROTEIN"/>
    <property type="match status" value="1"/>
</dbReference>
<dbReference type="EMBL" id="JAMGBA010000002">
    <property type="protein sequence ID" value="MCL6698550.1"/>
    <property type="molecule type" value="Genomic_DNA"/>
</dbReference>
<evidence type="ECO:0008006" key="3">
    <source>
        <dbReference type="Google" id="ProtNLM"/>
    </source>
</evidence>
<sequence>MRAAITAAAALLLSGCTTTVDKPAYLIGTWGGPSAGIAFHVTADVLFDCASGSIDVPVYPAKDGSFLVKGTYREGSPGPVRVGQIFRSQTAIYSGTALEGVMTLNVELEDGTALGPYNLMLGAPAQLNRCV</sequence>
<name>A0ABT0RV29_9SPHN</name>
<evidence type="ECO:0000313" key="1">
    <source>
        <dbReference type="EMBL" id="MCL6698550.1"/>
    </source>
</evidence>